<keyword evidence="6" id="KW-0460">Magnesium</keyword>
<gene>
    <name evidence="9" type="ORF">AVDCRST_MAG22-2652</name>
</gene>
<dbReference type="CDD" id="cd18746">
    <property type="entry name" value="PIN_VapC4-5_FitB-like"/>
    <property type="match status" value="1"/>
</dbReference>
<dbReference type="InterPro" id="IPR050556">
    <property type="entry name" value="Type_II_TA_system_RNase"/>
</dbReference>
<dbReference type="GO" id="GO:0004518">
    <property type="term" value="F:nuclease activity"/>
    <property type="evidence" value="ECO:0007669"/>
    <property type="project" value="UniProtKB-KW"/>
</dbReference>
<accession>A0A6J4PX85</accession>
<evidence type="ECO:0000256" key="7">
    <source>
        <dbReference type="ARBA" id="ARBA00038093"/>
    </source>
</evidence>
<dbReference type="Gene3D" id="3.40.50.1010">
    <property type="entry name" value="5'-nuclease"/>
    <property type="match status" value="1"/>
</dbReference>
<proteinExistence type="inferred from homology"/>
<dbReference type="GO" id="GO:0016787">
    <property type="term" value="F:hydrolase activity"/>
    <property type="evidence" value="ECO:0007669"/>
    <property type="project" value="UniProtKB-KW"/>
</dbReference>
<evidence type="ECO:0000256" key="1">
    <source>
        <dbReference type="ARBA" id="ARBA00001946"/>
    </source>
</evidence>
<protein>
    <submittedName>
        <fullName evidence="9">VapC toxin protein</fullName>
    </submittedName>
</protein>
<comment type="similarity">
    <text evidence="7">Belongs to the PINc/VapC protein family.</text>
</comment>
<sequence length="138" mass="15257">MKYLLDTNIISEARKPRGDGRVKRWISSVPVEDLYLSVLTLGEVRRGIGLLERRDPAQAGVYEAWLVTVLRDYADRIVPVDAEAAEEWGSVNARDPVPVVDGLMAATAKVRNMTFVTRNTSDVARTGARLLNPFDSSA</sequence>
<dbReference type="SUPFAM" id="SSF88723">
    <property type="entry name" value="PIN domain-like"/>
    <property type="match status" value="1"/>
</dbReference>
<keyword evidence="3" id="KW-0540">Nuclease</keyword>
<evidence type="ECO:0000313" key="9">
    <source>
        <dbReference type="EMBL" id="CAA9422127.1"/>
    </source>
</evidence>
<evidence type="ECO:0000256" key="3">
    <source>
        <dbReference type="ARBA" id="ARBA00022722"/>
    </source>
</evidence>
<keyword evidence="4" id="KW-0479">Metal-binding</keyword>
<dbReference type="PANTHER" id="PTHR33653:SF1">
    <property type="entry name" value="RIBONUCLEASE VAPC2"/>
    <property type="match status" value="1"/>
</dbReference>
<dbReference type="InterPro" id="IPR002716">
    <property type="entry name" value="PIN_dom"/>
</dbReference>
<evidence type="ECO:0000256" key="5">
    <source>
        <dbReference type="ARBA" id="ARBA00022801"/>
    </source>
</evidence>
<dbReference type="Pfam" id="PF01850">
    <property type="entry name" value="PIN"/>
    <property type="match status" value="1"/>
</dbReference>
<dbReference type="PANTHER" id="PTHR33653">
    <property type="entry name" value="RIBONUCLEASE VAPC2"/>
    <property type="match status" value="1"/>
</dbReference>
<dbReference type="InterPro" id="IPR029060">
    <property type="entry name" value="PIN-like_dom_sf"/>
</dbReference>
<keyword evidence="5" id="KW-0378">Hydrolase</keyword>
<dbReference type="EMBL" id="CADCUV010000119">
    <property type="protein sequence ID" value="CAA9422127.1"/>
    <property type="molecule type" value="Genomic_DNA"/>
</dbReference>
<feature type="domain" description="PIN" evidence="8">
    <location>
        <begin position="3"/>
        <end position="120"/>
    </location>
</feature>
<evidence type="ECO:0000256" key="6">
    <source>
        <dbReference type="ARBA" id="ARBA00022842"/>
    </source>
</evidence>
<dbReference type="AlphaFoldDB" id="A0A6J4PX85"/>
<name>A0A6J4PX85_9ACTN</name>
<dbReference type="GO" id="GO:0046872">
    <property type="term" value="F:metal ion binding"/>
    <property type="evidence" value="ECO:0007669"/>
    <property type="project" value="UniProtKB-KW"/>
</dbReference>
<organism evidence="9">
    <name type="scientific">uncultured Rubrobacteraceae bacterium</name>
    <dbReference type="NCBI Taxonomy" id="349277"/>
    <lineage>
        <taxon>Bacteria</taxon>
        <taxon>Bacillati</taxon>
        <taxon>Actinomycetota</taxon>
        <taxon>Rubrobacteria</taxon>
        <taxon>Rubrobacterales</taxon>
        <taxon>Rubrobacteraceae</taxon>
        <taxon>environmental samples</taxon>
    </lineage>
</organism>
<comment type="cofactor">
    <cofactor evidence="1">
        <name>Mg(2+)</name>
        <dbReference type="ChEBI" id="CHEBI:18420"/>
    </cofactor>
</comment>
<keyword evidence="2" id="KW-1277">Toxin-antitoxin system</keyword>
<evidence type="ECO:0000256" key="4">
    <source>
        <dbReference type="ARBA" id="ARBA00022723"/>
    </source>
</evidence>
<evidence type="ECO:0000259" key="8">
    <source>
        <dbReference type="Pfam" id="PF01850"/>
    </source>
</evidence>
<reference evidence="9" key="1">
    <citation type="submission" date="2020-02" db="EMBL/GenBank/DDBJ databases">
        <authorList>
            <person name="Meier V. D."/>
        </authorList>
    </citation>
    <scope>NUCLEOTIDE SEQUENCE</scope>
    <source>
        <strain evidence="9">AVDCRST_MAG22</strain>
    </source>
</reference>
<evidence type="ECO:0000256" key="2">
    <source>
        <dbReference type="ARBA" id="ARBA00022649"/>
    </source>
</evidence>